<evidence type="ECO:0000313" key="1">
    <source>
        <dbReference type="EMBL" id="MFC5551941.1"/>
    </source>
</evidence>
<protein>
    <submittedName>
        <fullName evidence="1">Uncharacterized protein</fullName>
    </submittedName>
</protein>
<comment type="caution">
    <text evidence="1">The sequence shown here is derived from an EMBL/GenBank/DDBJ whole genome shotgun (WGS) entry which is preliminary data.</text>
</comment>
<organism evidence="1 2">
    <name type="scientific">Massilia aerilata</name>
    <dbReference type="NCBI Taxonomy" id="453817"/>
    <lineage>
        <taxon>Bacteria</taxon>
        <taxon>Pseudomonadati</taxon>
        <taxon>Pseudomonadota</taxon>
        <taxon>Betaproteobacteria</taxon>
        <taxon>Burkholderiales</taxon>
        <taxon>Oxalobacteraceae</taxon>
        <taxon>Telluria group</taxon>
        <taxon>Massilia</taxon>
    </lineage>
</organism>
<dbReference type="Proteomes" id="UP001596086">
    <property type="component" value="Unassembled WGS sequence"/>
</dbReference>
<sequence length="67" mass="6916">MNVHKHMEAIFVAALATVGFGTMLIDSVPEAGASSRAPVMRDVAAQGTKQDAAPVAMLCAPRAAHRA</sequence>
<accession>A0ABW0S4M2</accession>
<name>A0ABW0S4M2_9BURK</name>
<gene>
    <name evidence="1" type="ORF">ACFPO9_25775</name>
</gene>
<dbReference type="RefSeq" id="WP_379776852.1">
    <property type="nucleotide sequence ID" value="NZ_JBHSMZ010000026.1"/>
</dbReference>
<proteinExistence type="predicted"/>
<dbReference type="EMBL" id="JBHSMZ010000026">
    <property type="protein sequence ID" value="MFC5551941.1"/>
    <property type="molecule type" value="Genomic_DNA"/>
</dbReference>
<keyword evidence="2" id="KW-1185">Reference proteome</keyword>
<reference evidence="2" key="1">
    <citation type="journal article" date="2019" name="Int. J. Syst. Evol. Microbiol.">
        <title>The Global Catalogue of Microorganisms (GCM) 10K type strain sequencing project: providing services to taxonomists for standard genome sequencing and annotation.</title>
        <authorList>
            <consortium name="The Broad Institute Genomics Platform"/>
            <consortium name="The Broad Institute Genome Sequencing Center for Infectious Disease"/>
            <person name="Wu L."/>
            <person name="Ma J."/>
        </authorList>
    </citation>
    <scope>NUCLEOTIDE SEQUENCE [LARGE SCALE GENOMIC DNA]</scope>
    <source>
        <strain evidence="2">CGMCC 4.5798</strain>
    </source>
</reference>
<evidence type="ECO:0000313" key="2">
    <source>
        <dbReference type="Proteomes" id="UP001596086"/>
    </source>
</evidence>